<evidence type="ECO:0000259" key="5">
    <source>
        <dbReference type="Pfam" id="PF13476"/>
    </source>
</evidence>
<name>A0ABW8HT63_9BACL</name>
<dbReference type="Pfam" id="PF13476">
    <property type="entry name" value="AAA_23"/>
    <property type="match status" value="1"/>
</dbReference>
<dbReference type="PANTHER" id="PTHR32114">
    <property type="entry name" value="ABC TRANSPORTER ABCH.3"/>
    <property type="match status" value="1"/>
</dbReference>
<dbReference type="SUPFAM" id="SSF52540">
    <property type="entry name" value="P-loop containing nucleoside triphosphate hydrolases"/>
    <property type="match status" value="1"/>
</dbReference>
<dbReference type="RefSeq" id="WP_402874876.1">
    <property type="nucleotide sequence ID" value="NZ_JBIYSL010000002.1"/>
</dbReference>
<comment type="caution">
    <text evidence="6">The sequence shown here is derived from an EMBL/GenBank/DDBJ whole genome shotgun (WGS) entry which is preliminary data.</text>
</comment>
<protein>
    <recommendedName>
        <fullName evidence="3">Nuclease SbcCD subunit C</fullName>
    </recommendedName>
</protein>
<comment type="similarity">
    <text evidence="1">Belongs to the SMC family. SbcC subfamily.</text>
</comment>
<evidence type="ECO:0000313" key="7">
    <source>
        <dbReference type="Proteomes" id="UP001618531"/>
    </source>
</evidence>
<accession>A0ABW8HT63</accession>
<evidence type="ECO:0000313" key="6">
    <source>
        <dbReference type="EMBL" id="MFK0522837.1"/>
    </source>
</evidence>
<gene>
    <name evidence="6" type="primary">dndD</name>
    <name evidence="6" type="ORF">ACINKY_11590</name>
</gene>
<sequence>MHIQKLALRNIGAYHGDLNKFDFRTAANRNVILLGGKNGAGKTTILESLRIVLFGSMAYGFVTENEPYFRKIKTLLNRKAINENVTDNFQITLDYSSTEDFELHEYSLVRSWRIKGDRVRESFSVKRDNQFLSAQQTSDFQSRLREEMPPRLFELCLFDGEDISRIVSEEKIPEYLKESGKILFNLDLFVNLEKDLNTYRTQYAQQNASAAEEVAQHEKLQLEISQLKADISEKEQLLEMHDEEMSHLNDSIKQNKRDFEIHGGLLQEKRQELVSRINVIENKRKSNSDQIRQFISSLLPFFIARKQLEDVANQLNAEKQFESFDYVATSLEKETVGLLLSEVLGSNKEIEEVKVTSIFNGILDLIRPNQTNLLHRASFEQRSEIHNLYKQIQALDASEFISRFDENAMLLKESQELRFQVETNDQSSEFRELLEHIEDKTKQVEQNKLMMEQLGIEIQTMSESLNSKILLKEKVEEKIRDYHKSEKSYAMTEKLLKVSERFRDRQWRKKLDDVANETVRMVDMLFRKKDFIKRIHIDHTTFELKLYNQTYQEISKERLSAGEKEMLMLTVILAMFRVSGWKLPFVFDTLMGRLDQDHKKALMKHFIPRCGEQVLMFTTDSEITPEQFHIIEEYTARCYTLEYNATDESAVIVKDHYFDIVREAVQHS</sequence>
<evidence type="ECO:0000256" key="4">
    <source>
        <dbReference type="SAM" id="Coils"/>
    </source>
</evidence>
<keyword evidence="4" id="KW-0175">Coiled coil</keyword>
<keyword evidence="7" id="KW-1185">Reference proteome</keyword>
<comment type="subunit">
    <text evidence="2">Heterodimer of SbcC and SbcD.</text>
</comment>
<evidence type="ECO:0000256" key="3">
    <source>
        <dbReference type="ARBA" id="ARBA00013368"/>
    </source>
</evidence>
<dbReference type="Gene3D" id="3.40.50.300">
    <property type="entry name" value="P-loop containing nucleotide triphosphate hydrolases"/>
    <property type="match status" value="2"/>
</dbReference>
<evidence type="ECO:0000256" key="1">
    <source>
        <dbReference type="ARBA" id="ARBA00006930"/>
    </source>
</evidence>
<dbReference type="InterPro" id="IPR038729">
    <property type="entry name" value="Rad50/SbcC_AAA"/>
</dbReference>
<dbReference type="InterPro" id="IPR017599">
    <property type="entry name" value="DNA_S_DndD"/>
</dbReference>
<dbReference type="EMBL" id="JBIYSL010000002">
    <property type="protein sequence ID" value="MFK0522837.1"/>
    <property type="molecule type" value="Genomic_DNA"/>
</dbReference>
<organism evidence="6 7">
    <name type="scientific">Paenibacillus illinoisensis</name>
    <dbReference type="NCBI Taxonomy" id="59845"/>
    <lineage>
        <taxon>Bacteria</taxon>
        <taxon>Bacillati</taxon>
        <taxon>Bacillota</taxon>
        <taxon>Bacilli</taxon>
        <taxon>Bacillales</taxon>
        <taxon>Paenibacillaceae</taxon>
        <taxon>Paenibacillus</taxon>
    </lineage>
</organism>
<feature type="domain" description="Rad50/SbcC-type AAA" evidence="5">
    <location>
        <begin position="5"/>
        <end position="236"/>
    </location>
</feature>
<feature type="coiled-coil region" evidence="4">
    <location>
        <begin position="210"/>
        <end position="244"/>
    </location>
</feature>
<dbReference type="PANTHER" id="PTHR32114:SF2">
    <property type="entry name" value="ABC TRANSPORTER ABCH.3"/>
    <property type="match status" value="1"/>
</dbReference>
<dbReference type="Proteomes" id="UP001618531">
    <property type="component" value="Unassembled WGS sequence"/>
</dbReference>
<evidence type="ECO:0000256" key="2">
    <source>
        <dbReference type="ARBA" id="ARBA00011322"/>
    </source>
</evidence>
<reference evidence="6 7" key="1">
    <citation type="submission" date="2024-11" db="EMBL/GenBank/DDBJ databases">
        <title>Identification and Characterization of a Novel Fosfomycin Bacillithiol Transferase FosB8 in Paenibacillus illinoisensis.</title>
        <authorList>
            <person name="Lu W."/>
        </authorList>
    </citation>
    <scope>NUCLEOTIDE SEQUENCE [LARGE SCALE GENOMIC DNA]</scope>
    <source>
        <strain evidence="6 7">WP77</strain>
    </source>
</reference>
<dbReference type="InterPro" id="IPR027417">
    <property type="entry name" value="P-loop_NTPase"/>
</dbReference>
<dbReference type="NCBIfam" id="TIGR03185">
    <property type="entry name" value="DNA_S_dndD"/>
    <property type="match status" value="1"/>
</dbReference>
<proteinExistence type="inferred from homology"/>